<keyword evidence="3 5" id="KW-1133">Transmembrane helix</keyword>
<dbReference type="Pfam" id="PF02535">
    <property type="entry name" value="Zip"/>
    <property type="match status" value="1"/>
</dbReference>
<organism evidence="6 7">
    <name type="scientific">Mariniradius sediminis</name>
    <dbReference type="NCBI Taxonomy" id="2909237"/>
    <lineage>
        <taxon>Bacteria</taxon>
        <taxon>Pseudomonadati</taxon>
        <taxon>Bacteroidota</taxon>
        <taxon>Cytophagia</taxon>
        <taxon>Cytophagales</taxon>
        <taxon>Cyclobacteriaceae</taxon>
        <taxon>Mariniradius</taxon>
    </lineage>
</organism>
<feature type="transmembrane region" description="Helical" evidence="5">
    <location>
        <begin position="178"/>
        <end position="201"/>
    </location>
</feature>
<evidence type="ECO:0000256" key="1">
    <source>
        <dbReference type="ARBA" id="ARBA00004141"/>
    </source>
</evidence>
<evidence type="ECO:0000313" key="7">
    <source>
        <dbReference type="Proteomes" id="UP001201449"/>
    </source>
</evidence>
<name>A0ABS9BTF3_9BACT</name>
<dbReference type="Proteomes" id="UP001201449">
    <property type="component" value="Unassembled WGS sequence"/>
</dbReference>
<keyword evidence="4 5" id="KW-0472">Membrane</keyword>
<feature type="transmembrane region" description="Helical" evidence="5">
    <location>
        <begin position="213"/>
        <end position="231"/>
    </location>
</feature>
<comment type="subcellular location">
    <subcellularLocation>
        <location evidence="1">Membrane</location>
        <topology evidence="1">Multi-pass membrane protein</topology>
    </subcellularLocation>
</comment>
<feature type="transmembrane region" description="Helical" evidence="5">
    <location>
        <begin position="240"/>
        <end position="260"/>
    </location>
</feature>
<evidence type="ECO:0000313" key="6">
    <source>
        <dbReference type="EMBL" id="MCF1750426.1"/>
    </source>
</evidence>
<protein>
    <submittedName>
        <fullName evidence="6">ZIP family metal transporter</fullName>
    </submittedName>
</protein>
<feature type="transmembrane region" description="Helical" evidence="5">
    <location>
        <begin position="29"/>
        <end position="51"/>
    </location>
</feature>
<accession>A0ABS9BTF3</accession>
<proteinExistence type="predicted"/>
<feature type="transmembrane region" description="Helical" evidence="5">
    <location>
        <begin position="102"/>
        <end position="122"/>
    </location>
</feature>
<evidence type="ECO:0000256" key="5">
    <source>
        <dbReference type="SAM" id="Phobius"/>
    </source>
</evidence>
<feature type="transmembrane region" description="Helical" evidence="5">
    <location>
        <begin position="63"/>
        <end position="82"/>
    </location>
</feature>
<dbReference type="EMBL" id="JAKEVZ010000003">
    <property type="protein sequence ID" value="MCF1750426.1"/>
    <property type="molecule type" value="Genomic_DNA"/>
</dbReference>
<evidence type="ECO:0000256" key="4">
    <source>
        <dbReference type="ARBA" id="ARBA00023136"/>
    </source>
</evidence>
<sequence>MLFNFLLLFFTALLAGGLAYFIPSWEERYFKLVLVFAGSYLFAITVLHILPELFMESSDPTRMGLYILLGFLLQQILALLSTGVEHGHIHHPDHDHHHGVQVGVWTIMIGLFLHAFLEGTLLTETGEILGHSHDHDHEGHHHHHSHGNGNLLLGILLHKGPEAFALVAVLMSSIKKRWVFALLVVFALASPLGMLLSNFLYESKIMEKEALSIFYGMVAGGFLHISTTIFFESSPDHRFYLNKVLISMAAFALAVALEMVV</sequence>
<gene>
    <name evidence="6" type="ORF">L0U89_05025</name>
</gene>
<dbReference type="PANTHER" id="PTHR11040:SF44">
    <property type="entry name" value="PROTEIN ZNTC-RELATED"/>
    <property type="match status" value="1"/>
</dbReference>
<evidence type="ECO:0000256" key="2">
    <source>
        <dbReference type="ARBA" id="ARBA00022692"/>
    </source>
</evidence>
<dbReference type="InterPro" id="IPR003689">
    <property type="entry name" value="ZIP"/>
</dbReference>
<evidence type="ECO:0000256" key="3">
    <source>
        <dbReference type="ARBA" id="ARBA00022989"/>
    </source>
</evidence>
<reference evidence="6 7" key="1">
    <citation type="submission" date="2022-01" db="EMBL/GenBank/DDBJ databases">
        <title>Mariniradius saccharolyticus sp. nov., isolated from sediment of a river.</title>
        <authorList>
            <person name="Liu H."/>
        </authorList>
    </citation>
    <scope>NUCLEOTIDE SEQUENCE [LARGE SCALE GENOMIC DNA]</scope>
    <source>
        <strain evidence="6 7">RY-2</strain>
    </source>
</reference>
<comment type="caution">
    <text evidence="6">The sequence shown here is derived from an EMBL/GenBank/DDBJ whole genome shotgun (WGS) entry which is preliminary data.</text>
</comment>
<keyword evidence="7" id="KW-1185">Reference proteome</keyword>
<dbReference type="RefSeq" id="WP_234860530.1">
    <property type="nucleotide sequence ID" value="NZ_JAKEVZ010000003.1"/>
</dbReference>
<dbReference type="PANTHER" id="PTHR11040">
    <property type="entry name" value="ZINC/IRON TRANSPORTER"/>
    <property type="match status" value="1"/>
</dbReference>
<keyword evidence="2 5" id="KW-0812">Transmembrane</keyword>